<feature type="compositionally biased region" description="Low complexity" evidence="1">
    <location>
        <begin position="9"/>
        <end position="19"/>
    </location>
</feature>
<organism evidence="2 3">
    <name type="scientific">Duganella radicis</name>
    <dbReference type="NCBI Taxonomy" id="551988"/>
    <lineage>
        <taxon>Bacteria</taxon>
        <taxon>Pseudomonadati</taxon>
        <taxon>Pseudomonadota</taxon>
        <taxon>Betaproteobacteria</taxon>
        <taxon>Burkholderiales</taxon>
        <taxon>Oxalobacteraceae</taxon>
        <taxon>Telluria group</taxon>
        <taxon>Duganella</taxon>
    </lineage>
</organism>
<comment type="caution">
    <text evidence="2">The sequence shown here is derived from an EMBL/GenBank/DDBJ whole genome shotgun (WGS) entry which is preliminary data.</text>
</comment>
<sequence length="211" mass="21477">MGLFGGGNSSSTNSTTNNNYDNRQVITSDTKNYDLSDNSTKVDNSTSVVNLLDGGAIAGMAAATKGAYDYADNVFDAATVYANGVNNNSLDAFKVAAELSSDALTSTRASYSDATKQVANAYGNAAAIQSDALNGAKSAFTEATKQVGAAWNTATDSILSAFKTAQVATADAQAATQSAYADAKGTSGAQQKIIFAVLAVAAVMALATMRK</sequence>
<protein>
    <submittedName>
        <fullName evidence="2">Uncharacterized protein</fullName>
    </submittedName>
</protein>
<dbReference type="EMBL" id="WNKY01000001">
    <property type="protein sequence ID" value="MTV36280.1"/>
    <property type="molecule type" value="Genomic_DNA"/>
</dbReference>
<dbReference type="Proteomes" id="UP000475582">
    <property type="component" value="Unassembled WGS sequence"/>
</dbReference>
<dbReference type="RefSeq" id="WP_155461624.1">
    <property type="nucleotide sequence ID" value="NZ_WNKY01000001.1"/>
</dbReference>
<proteinExistence type="predicted"/>
<dbReference type="AlphaFoldDB" id="A0A6L6PBE1"/>
<name>A0A6L6PBE1_9BURK</name>
<evidence type="ECO:0000313" key="3">
    <source>
        <dbReference type="Proteomes" id="UP000475582"/>
    </source>
</evidence>
<keyword evidence="3" id="KW-1185">Reference proteome</keyword>
<accession>A0A6L6PBE1</accession>
<feature type="region of interest" description="Disordered" evidence="1">
    <location>
        <begin position="1"/>
        <end position="23"/>
    </location>
</feature>
<reference evidence="2 3" key="1">
    <citation type="submission" date="2019-11" db="EMBL/GenBank/DDBJ databases">
        <title>Type strains purchased from KCTC, JCM and DSMZ.</title>
        <authorList>
            <person name="Lu H."/>
        </authorList>
    </citation>
    <scope>NUCLEOTIDE SEQUENCE [LARGE SCALE GENOMIC DNA]</scope>
    <source>
        <strain evidence="2 3">KCTC 22382</strain>
    </source>
</reference>
<evidence type="ECO:0000313" key="2">
    <source>
        <dbReference type="EMBL" id="MTV36280.1"/>
    </source>
</evidence>
<evidence type="ECO:0000256" key="1">
    <source>
        <dbReference type="SAM" id="MobiDB-lite"/>
    </source>
</evidence>
<gene>
    <name evidence="2" type="ORF">GM676_01625</name>
</gene>